<protein>
    <submittedName>
        <fullName evidence="1">Uncharacterized protein</fullName>
    </submittedName>
</protein>
<gene>
    <name evidence="1" type="ORF">ECE50_008900</name>
</gene>
<keyword evidence="2" id="KW-1185">Reference proteome</keyword>
<reference evidence="1" key="1">
    <citation type="submission" date="2020-05" db="EMBL/GenBank/DDBJ databases">
        <title>Chitinophaga laudate sp. nov., isolated from a tropical peat swamp.</title>
        <authorList>
            <person name="Goh C.B.S."/>
            <person name="Lee M.S."/>
            <person name="Parimannan S."/>
            <person name="Pasbakhsh P."/>
            <person name="Yule C.M."/>
            <person name="Rajandas H."/>
            <person name="Loke S."/>
            <person name="Croft L."/>
            <person name="Tan J.B.L."/>
        </authorList>
    </citation>
    <scope>NUCLEOTIDE SEQUENCE</scope>
    <source>
        <strain evidence="1">Mgbs1</strain>
    </source>
</reference>
<organism evidence="1 2">
    <name type="scientific">Chitinophaga solisilvae</name>
    <dbReference type="NCBI Taxonomy" id="1233460"/>
    <lineage>
        <taxon>Bacteria</taxon>
        <taxon>Pseudomonadati</taxon>
        <taxon>Bacteroidota</taxon>
        <taxon>Chitinophagia</taxon>
        <taxon>Chitinophagales</taxon>
        <taxon>Chitinophagaceae</taxon>
        <taxon>Chitinophaga</taxon>
    </lineage>
</organism>
<dbReference type="Proteomes" id="UP000281028">
    <property type="component" value="Unassembled WGS sequence"/>
</dbReference>
<dbReference type="EMBL" id="RIAR02000001">
    <property type="protein sequence ID" value="NSL86945.1"/>
    <property type="molecule type" value="Genomic_DNA"/>
</dbReference>
<dbReference type="AlphaFoldDB" id="A0A9Q5GL44"/>
<proteinExistence type="predicted"/>
<comment type="caution">
    <text evidence="1">The sequence shown here is derived from an EMBL/GenBank/DDBJ whole genome shotgun (WGS) entry which is preliminary data.</text>
</comment>
<sequence length="73" mass="7562">MKHLKIGITAVALLIGLISSFTSKASRAVGSYITTAISHRVFAPGTVCTGTQAFCGRLHTVGGKTLGPVFTNK</sequence>
<evidence type="ECO:0000313" key="1">
    <source>
        <dbReference type="EMBL" id="NSL86945.1"/>
    </source>
</evidence>
<evidence type="ECO:0000313" key="2">
    <source>
        <dbReference type="Proteomes" id="UP000281028"/>
    </source>
</evidence>
<name>A0A9Q5GL44_9BACT</name>
<accession>A0A9Q5GL44</accession>